<dbReference type="Pfam" id="PF05521">
    <property type="entry name" value="Phage_HCP"/>
    <property type="match status" value="1"/>
</dbReference>
<name>A0A557QJS8_9RHOO</name>
<proteinExistence type="predicted"/>
<dbReference type="EMBL" id="VMNK01000015">
    <property type="protein sequence ID" value="TVO53163.1"/>
    <property type="molecule type" value="Genomic_DNA"/>
</dbReference>
<gene>
    <name evidence="1" type="ORF">FHP91_15300</name>
</gene>
<accession>A0A557QJS8</accession>
<dbReference type="NCBIfam" id="TIGR01563">
    <property type="entry name" value="gp16_SPP1"/>
    <property type="match status" value="1"/>
</dbReference>
<dbReference type="InterPro" id="IPR008767">
    <property type="entry name" value="Phage_SPP1_head-tail_adaptor"/>
</dbReference>
<dbReference type="OrthoDB" id="5460234at2"/>
<keyword evidence="2" id="KW-1185">Reference proteome</keyword>
<dbReference type="Gene3D" id="2.40.10.270">
    <property type="entry name" value="Bacteriophage SPP1 head-tail adaptor protein"/>
    <property type="match status" value="1"/>
</dbReference>
<dbReference type="RefSeq" id="WP_144310408.1">
    <property type="nucleotide sequence ID" value="NZ_VMNK01000015.1"/>
</dbReference>
<dbReference type="Proteomes" id="UP000319502">
    <property type="component" value="Unassembled WGS sequence"/>
</dbReference>
<dbReference type="AlphaFoldDB" id="A0A557QJS8"/>
<protein>
    <submittedName>
        <fullName evidence="1">Head-tail adaptor protein</fullName>
    </submittedName>
</protein>
<evidence type="ECO:0000313" key="1">
    <source>
        <dbReference type="EMBL" id="TVO53163.1"/>
    </source>
</evidence>
<reference evidence="1 2" key="1">
    <citation type="submission" date="2019-07" db="EMBL/GenBank/DDBJ databases">
        <title>The pathways for chlorine oxyanion respiration interact through the shared metabolite chlorate.</title>
        <authorList>
            <person name="Barnum T.P."/>
            <person name="Cheng Y."/>
            <person name="Hill K.A."/>
            <person name="Lucas L.N."/>
            <person name="Carlson H.K."/>
            <person name="Coates J.D."/>
        </authorList>
    </citation>
    <scope>NUCLEOTIDE SEQUENCE [LARGE SCALE GENOMIC DNA]</scope>
    <source>
        <strain evidence="1 2">SFB-3</strain>
    </source>
</reference>
<organism evidence="1 2">
    <name type="scientific">Denitromonas halophila</name>
    <dbReference type="NCBI Taxonomy" id="1629404"/>
    <lineage>
        <taxon>Bacteria</taxon>
        <taxon>Pseudomonadati</taxon>
        <taxon>Pseudomonadota</taxon>
        <taxon>Betaproteobacteria</taxon>
        <taxon>Rhodocyclales</taxon>
        <taxon>Zoogloeaceae</taxon>
        <taxon>Denitromonas</taxon>
    </lineage>
</organism>
<sequence length="112" mass="12056">MTQGLNAGKLRHRITIEQPVHGQNPATGEIVTTWISVAENISAAIEPLSVREFIAAQATQSKVSARIVIRYRTGLSPAMRITTATGSIYNILGILPDADSGREYLTMACVTC</sequence>
<comment type="caution">
    <text evidence="1">The sequence shown here is derived from an EMBL/GenBank/DDBJ whole genome shotgun (WGS) entry which is preliminary data.</text>
</comment>
<dbReference type="InterPro" id="IPR038666">
    <property type="entry name" value="SSP1_head-tail_sf"/>
</dbReference>
<evidence type="ECO:0000313" key="2">
    <source>
        <dbReference type="Proteomes" id="UP000319502"/>
    </source>
</evidence>